<feature type="compositionally biased region" description="Low complexity" evidence="1">
    <location>
        <begin position="419"/>
        <end position="450"/>
    </location>
</feature>
<keyword evidence="2" id="KW-0732">Signal</keyword>
<dbReference type="Pfam" id="PF02470">
    <property type="entry name" value="MlaD"/>
    <property type="match status" value="1"/>
</dbReference>
<dbReference type="RefSeq" id="WP_107571213.1">
    <property type="nucleotide sequence ID" value="NZ_PYYB01000005.1"/>
</dbReference>
<dbReference type="InterPro" id="IPR003399">
    <property type="entry name" value="Mce/MlaD"/>
</dbReference>
<gene>
    <name evidence="4" type="ORF">C7Y72_21215</name>
</gene>
<sequence length="476" mass="49134">MSRRAATATTLLLLGAAAAVAAVLLLRGGPDVDVRAEFTSSRGLVPRAEVRLGGAPAGSVAAIELTDRGTARVDLDLHDGLPALRADATAAIRPVDLLGDVYVELTPGTATEPLRGPIPVARTSNAPRLDELLSTFDAPVRAGLRALLAESGRTLGARGAELGRAAIELRPALRASDGVLRELDAQNAALGALVQDADRAVGSLAARRGDVAGTVDGLDRLLATTDRRGRDLDRGLQDLPATLTRISGTARRLDATATAAVPLARELRDAAPGVAGALTELPPFLRGLRTAARDLTPTLAALRSTLRDGTPALRSLASGLGALTTVAPQVRELAAIARDAAPDISEGFFVNFADQGSESGRQPFDPFADPRRTYWRGAAVLSCEAFGVKVAPGCLTRFLGGAAGDGTRTTARPQRDRTPAPTVPAAVTPTPADGDRPAAAPGPLLPSLLPDVREALQDLLGPSSRTGSTLQELLRP</sequence>
<evidence type="ECO:0000313" key="4">
    <source>
        <dbReference type="EMBL" id="PTL54271.1"/>
    </source>
</evidence>
<dbReference type="PANTHER" id="PTHR33371">
    <property type="entry name" value="INTERMEMBRANE PHOSPHOLIPID TRANSPORT SYSTEM BINDING PROTEIN MLAD-RELATED"/>
    <property type="match status" value="1"/>
</dbReference>
<feature type="compositionally biased region" description="Polar residues" evidence="1">
    <location>
        <begin position="463"/>
        <end position="476"/>
    </location>
</feature>
<evidence type="ECO:0000256" key="2">
    <source>
        <dbReference type="SAM" id="SignalP"/>
    </source>
</evidence>
<evidence type="ECO:0000256" key="1">
    <source>
        <dbReference type="SAM" id="MobiDB-lite"/>
    </source>
</evidence>
<dbReference type="Proteomes" id="UP000240739">
    <property type="component" value="Unassembled WGS sequence"/>
</dbReference>
<reference evidence="4 5" key="1">
    <citation type="submission" date="2018-03" db="EMBL/GenBank/DDBJ databases">
        <title>Aquarubrobacter algicola gen. nov., sp. nov., a novel actinobacterium isolated from shallow eutrophic lake during the end of cyanobacterial harmful algal blooms.</title>
        <authorList>
            <person name="Chun S.J."/>
        </authorList>
    </citation>
    <scope>NUCLEOTIDE SEQUENCE [LARGE SCALE GENOMIC DNA]</scope>
    <source>
        <strain evidence="4 5">Seoho-28</strain>
    </source>
</reference>
<dbReference type="EMBL" id="PYYB01000005">
    <property type="protein sequence ID" value="PTL54271.1"/>
    <property type="molecule type" value="Genomic_DNA"/>
</dbReference>
<evidence type="ECO:0000259" key="3">
    <source>
        <dbReference type="Pfam" id="PF02470"/>
    </source>
</evidence>
<feature type="signal peptide" evidence="2">
    <location>
        <begin position="1"/>
        <end position="21"/>
    </location>
</feature>
<evidence type="ECO:0000313" key="5">
    <source>
        <dbReference type="Proteomes" id="UP000240739"/>
    </source>
</evidence>
<protein>
    <recommendedName>
        <fullName evidence="3">Mce/MlaD domain-containing protein</fullName>
    </recommendedName>
</protein>
<dbReference type="OrthoDB" id="5242071at2"/>
<name>A0A2T4UBK8_9ACTN</name>
<dbReference type="InterPro" id="IPR052336">
    <property type="entry name" value="MlaD_Phospholipid_Transporter"/>
</dbReference>
<dbReference type="PANTHER" id="PTHR33371:SF4">
    <property type="entry name" value="INTERMEMBRANE PHOSPHOLIPID TRANSPORT SYSTEM BINDING PROTEIN MLAD"/>
    <property type="match status" value="1"/>
</dbReference>
<organism evidence="4 5">
    <name type="scientific">Paraconexibacter algicola</name>
    <dbReference type="NCBI Taxonomy" id="2133960"/>
    <lineage>
        <taxon>Bacteria</taxon>
        <taxon>Bacillati</taxon>
        <taxon>Actinomycetota</taxon>
        <taxon>Thermoleophilia</taxon>
        <taxon>Solirubrobacterales</taxon>
        <taxon>Paraconexibacteraceae</taxon>
        <taxon>Paraconexibacter</taxon>
    </lineage>
</organism>
<dbReference type="AlphaFoldDB" id="A0A2T4UBK8"/>
<comment type="caution">
    <text evidence="4">The sequence shown here is derived from an EMBL/GenBank/DDBJ whole genome shotgun (WGS) entry which is preliminary data.</text>
</comment>
<keyword evidence="5" id="KW-1185">Reference proteome</keyword>
<feature type="chain" id="PRO_5015668915" description="Mce/MlaD domain-containing protein" evidence="2">
    <location>
        <begin position="22"/>
        <end position="476"/>
    </location>
</feature>
<feature type="domain" description="Mce/MlaD" evidence="3">
    <location>
        <begin position="32"/>
        <end position="108"/>
    </location>
</feature>
<proteinExistence type="predicted"/>
<accession>A0A2T4UBK8</accession>
<feature type="region of interest" description="Disordered" evidence="1">
    <location>
        <begin position="401"/>
        <end position="476"/>
    </location>
</feature>